<dbReference type="PANTHER" id="PTHR13194:SF19">
    <property type="entry name" value="NAD(P)-BINDING ROSSMANN-FOLD SUPERFAMILY PROTEIN"/>
    <property type="match status" value="1"/>
</dbReference>
<name>A0A2Y9ABN9_9RHOB</name>
<evidence type="ECO:0000313" key="4">
    <source>
        <dbReference type="EMBL" id="PWJ21290.1"/>
    </source>
</evidence>
<dbReference type="InterPro" id="IPR006311">
    <property type="entry name" value="TAT_signal"/>
</dbReference>
<protein>
    <submittedName>
        <fullName evidence="5">Complex I intermediate-associated protein 30 (CIA30)</fullName>
    </submittedName>
</protein>
<dbReference type="InterPro" id="IPR008979">
    <property type="entry name" value="Galactose-bd-like_sf"/>
</dbReference>
<evidence type="ECO:0000259" key="3">
    <source>
        <dbReference type="Pfam" id="PF08547"/>
    </source>
</evidence>
<organism evidence="5 7">
    <name type="scientific">Jannaschia seohaensis</name>
    <dbReference type="NCBI Taxonomy" id="475081"/>
    <lineage>
        <taxon>Bacteria</taxon>
        <taxon>Pseudomonadati</taxon>
        <taxon>Pseudomonadota</taxon>
        <taxon>Alphaproteobacteria</taxon>
        <taxon>Rhodobacterales</taxon>
        <taxon>Roseobacteraceae</taxon>
        <taxon>Jannaschia</taxon>
    </lineage>
</organism>
<reference evidence="4 6" key="3">
    <citation type="submission" date="2018-03" db="EMBL/GenBank/DDBJ databases">
        <title>Genomic Encyclopedia of Archaeal and Bacterial Type Strains, Phase II (KMG-II): from individual species to whole genera.</title>
        <authorList>
            <person name="Goeker M."/>
        </authorList>
    </citation>
    <scope>NUCLEOTIDE SEQUENCE [LARGE SCALE GENOMIC DNA]</scope>
    <source>
        <strain evidence="4 6">DSM 25227</strain>
    </source>
</reference>
<keyword evidence="2" id="KW-0732">Signal</keyword>
<evidence type="ECO:0000256" key="1">
    <source>
        <dbReference type="ARBA" id="ARBA00007884"/>
    </source>
</evidence>
<evidence type="ECO:0000313" key="5">
    <source>
        <dbReference type="EMBL" id="SSA41700.1"/>
    </source>
</evidence>
<feature type="domain" description="NADH:ubiquinone oxidoreductase intermediate-associated protein 30" evidence="3">
    <location>
        <begin position="30"/>
        <end position="162"/>
    </location>
</feature>
<proteinExistence type="inferred from homology"/>
<dbReference type="AlphaFoldDB" id="A0A2Y9ABN9"/>
<comment type="similarity">
    <text evidence="1">Belongs to the CIA30 family.</text>
</comment>
<evidence type="ECO:0000313" key="6">
    <source>
        <dbReference type="Proteomes" id="UP000245839"/>
    </source>
</evidence>
<dbReference type="InterPro" id="IPR013857">
    <property type="entry name" value="NADH-UbQ_OxRdtase-assoc_prot30"/>
</dbReference>
<evidence type="ECO:0000313" key="7">
    <source>
        <dbReference type="Proteomes" id="UP000251571"/>
    </source>
</evidence>
<dbReference type="InterPro" id="IPR039131">
    <property type="entry name" value="NDUFAF1"/>
</dbReference>
<dbReference type="PROSITE" id="PS51318">
    <property type="entry name" value="TAT"/>
    <property type="match status" value="1"/>
</dbReference>
<feature type="chain" id="PRO_5044071872" evidence="2">
    <location>
        <begin position="22"/>
        <end position="178"/>
    </location>
</feature>
<gene>
    <name evidence="4" type="ORF">BCF38_102540</name>
    <name evidence="5" type="ORF">SAMN05421539_102540</name>
</gene>
<dbReference type="Pfam" id="PF08547">
    <property type="entry name" value="CIA30"/>
    <property type="match status" value="1"/>
</dbReference>
<accession>A0A2Y9ABN9</accession>
<dbReference type="PANTHER" id="PTHR13194">
    <property type="entry name" value="COMPLEX I INTERMEDIATE-ASSOCIATED PROTEIN 30"/>
    <property type="match status" value="1"/>
</dbReference>
<dbReference type="Proteomes" id="UP000245839">
    <property type="component" value="Unassembled WGS sequence"/>
</dbReference>
<reference evidence="7" key="1">
    <citation type="submission" date="2016-10" db="EMBL/GenBank/DDBJ databases">
        <authorList>
            <person name="Varghese N."/>
            <person name="Submissions S."/>
        </authorList>
    </citation>
    <scope>NUCLEOTIDE SEQUENCE [LARGE SCALE GENOMIC DNA]</scope>
    <source>
        <strain evidence="7">DSM 25227</strain>
    </source>
</reference>
<sequence>MTRRTLLASAAASGLASSLPAAETSASLALHWGYVADTVMGGVSTGRLTRARLSGTEAARLTGEVSTANNGGFIQIAADLPEGVDAAAWSGIEIDVIGNGEIYDLRLRTTALTRPWQSYRLSFEAPSAWGTLRASWDSFAAHRTSAPFDPAELRRIGVLAIGREFRADIAVGAVRLWR</sequence>
<keyword evidence="6" id="KW-1185">Reference proteome</keyword>
<evidence type="ECO:0000256" key="2">
    <source>
        <dbReference type="SAM" id="SignalP"/>
    </source>
</evidence>
<reference evidence="5" key="2">
    <citation type="submission" date="2016-10" db="EMBL/GenBank/DDBJ databases">
        <authorList>
            <person name="Cai Z."/>
        </authorList>
    </citation>
    <scope>NUCLEOTIDE SEQUENCE [LARGE SCALE GENOMIC DNA]</scope>
    <source>
        <strain evidence="5">DSM 25227</strain>
    </source>
</reference>
<dbReference type="OrthoDB" id="442188at2"/>
<feature type="signal peptide" evidence="2">
    <location>
        <begin position="1"/>
        <end position="21"/>
    </location>
</feature>
<dbReference type="RefSeq" id="WP_109563613.1">
    <property type="nucleotide sequence ID" value="NZ_QGDJ01000002.1"/>
</dbReference>
<dbReference type="SUPFAM" id="SSF49785">
    <property type="entry name" value="Galactose-binding domain-like"/>
    <property type="match status" value="1"/>
</dbReference>
<dbReference type="EMBL" id="QGDJ01000002">
    <property type="protein sequence ID" value="PWJ21290.1"/>
    <property type="molecule type" value="Genomic_DNA"/>
</dbReference>
<dbReference type="Proteomes" id="UP000251571">
    <property type="component" value="Unassembled WGS sequence"/>
</dbReference>
<dbReference type="EMBL" id="UETC01000002">
    <property type="protein sequence ID" value="SSA41700.1"/>
    <property type="molecule type" value="Genomic_DNA"/>
</dbReference>